<evidence type="ECO:0000256" key="3">
    <source>
        <dbReference type="ARBA" id="ARBA00023157"/>
    </source>
</evidence>
<evidence type="ECO:0000256" key="4">
    <source>
        <dbReference type="ARBA" id="ARBA00023180"/>
    </source>
</evidence>
<dbReference type="EMBL" id="CALNXK010000110">
    <property type="protein sequence ID" value="CAH3158246.1"/>
    <property type="molecule type" value="Genomic_DNA"/>
</dbReference>
<keyword evidence="5" id="KW-0393">Immunoglobulin domain</keyword>
<evidence type="ECO:0000259" key="6">
    <source>
        <dbReference type="PROSITE" id="PS50835"/>
    </source>
</evidence>
<reference evidence="7 8" key="1">
    <citation type="submission" date="2022-05" db="EMBL/GenBank/DDBJ databases">
        <authorList>
            <consortium name="Genoscope - CEA"/>
            <person name="William W."/>
        </authorList>
    </citation>
    <scope>NUCLEOTIDE SEQUENCE [LARGE SCALE GENOMIC DNA]</scope>
</reference>
<dbReference type="Pfam" id="PF13927">
    <property type="entry name" value="Ig_3"/>
    <property type="match status" value="2"/>
</dbReference>
<dbReference type="InterPro" id="IPR013783">
    <property type="entry name" value="Ig-like_fold"/>
</dbReference>
<sequence length="299" mass="33162">MVRSGQDVSLTWNYSLTSYEQNNSQTLFMVRWRKFDLGTSSFDVFATYVKITGSSAAYHQPNAPRIVVDRSTGNVSATLQFKNVKLEDAGIYKVEVAVGWFPGPVTIAEQEFYFIVLVPPRIANVSNDQVVCESSLIFLSCNATGIPPPNITWTRVKDDGTDSEPLLPIVDGKYATSNIQRNTNRTYRCTADNGVGAPFNRTVRVEAQYSPGVEKIVNSSHSVVEGDLFNMTCVTSGYPEPNVYWIKVNNGARINGSILNFTNINRNDIGQYRCEAKNECGIVGSVQSIEVFCKYETTP</sequence>
<dbReference type="SMART" id="SM00409">
    <property type="entry name" value="IG"/>
    <property type="match status" value="3"/>
</dbReference>
<dbReference type="InterPro" id="IPR007110">
    <property type="entry name" value="Ig-like_dom"/>
</dbReference>
<dbReference type="PANTHER" id="PTHR11640:SF164">
    <property type="entry name" value="MAM DOMAIN-CONTAINING GLYCOSYLPHOSPHATIDYLINOSITOL ANCHOR PROTEIN 1"/>
    <property type="match status" value="1"/>
</dbReference>
<comment type="caution">
    <text evidence="7">The sequence shown here is derived from an EMBL/GenBank/DDBJ whole genome shotgun (WGS) entry which is preliminary data.</text>
</comment>
<evidence type="ECO:0000313" key="7">
    <source>
        <dbReference type="EMBL" id="CAH3158246.1"/>
    </source>
</evidence>
<protein>
    <recommendedName>
        <fullName evidence="6">Ig-like domain-containing protein</fullName>
    </recommendedName>
</protein>
<gene>
    <name evidence="7" type="ORF">PLOB_00003110</name>
</gene>
<keyword evidence="2" id="KW-0472">Membrane</keyword>
<comment type="subcellular location">
    <subcellularLocation>
        <location evidence="1">Membrane</location>
        <topology evidence="1">Single-pass type I membrane protein</topology>
    </subcellularLocation>
</comment>
<dbReference type="InterPro" id="IPR051275">
    <property type="entry name" value="Cell_adhesion_signaling"/>
</dbReference>
<dbReference type="SUPFAM" id="SSF48726">
    <property type="entry name" value="Immunoglobulin"/>
    <property type="match status" value="3"/>
</dbReference>
<dbReference type="PANTHER" id="PTHR11640">
    <property type="entry name" value="NEPHRIN"/>
    <property type="match status" value="1"/>
</dbReference>
<feature type="domain" description="Ig-like" evidence="6">
    <location>
        <begin position="120"/>
        <end position="206"/>
    </location>
</feature>
<name>A0ABN8QAZ2_9CNID</name>
<evidence type="ECO:0000256" key="5">
    <source>
        <dbReference type="ARBA" id="ARBA00023319"/>
    </source>
</evidence>
<dbReference type="InterPro" id="IPR013106">
    <property type="entry name" value="Ig_V-set"/>
</dbReference>
<dbReference type="InterPro" id="IPR003599">
    <property type="entry name" value="Ig_sub"/>
</dbReference>
<dbReference type="InterPro" id="IPR036179">
    <property type="entry name" value="Ig-like_dom_sf"/>
</dbReference>
<keyword evidence="4" id="KW-0325">Glycoprotein</keyword>
<keyword evidence="8" id="KW-1185">Reference proteome</keyword>
<dbReference type="InterPro" id="IPR003598">
    <property type="entry name" value="Ig_sub2"/>
</dbReference>
<organism evidence="7 8">
    <name type="scientific">Porites lobata</name>
    <dbReference type="NCBI Taxonomy" id="104759"/>
    <lineage>
        <taxon>Eukaryota</taxon>
        <taxon>Metazoa</taxon>
        <taxon>Cnidaria</taxon>
        <taxon>Anthozoa</taxon>
        <taxon>Hexacorallia</taxon>
        <taxon>Scleractinia</taxon>
        <taxon>Fungiina</taxon>
        <taxon>Poritidae</taxon>
        <taxon>Porites</taxon>
    </lineage>
</organism>
<accession>A0ABN8QAZ2</accession>
<evidence type="ECO:0000256" key="2">
    <source>
        <dbReference type="ARBA" id="ARBA00023136"/>
    </source>
</evidence>
<evidence type="ECO:0000256" key="1">
    <source>
        <dbReference type="ARBA" id="ARBA00004479"/>
    </source>
</evidence>
<evidence type="ECO:0000313" key="8">
    <source>
        <dbReference type="Proteomes" id="UP001159405"/>
    </source>
</evidence>
<feature type="domain" description="Ig-like" evidence="6">
    <location>
        <begin position="211"/>
        <end position="292"/>
    </location>
</feature>
<dbReference type="PROSITE" id="PS50835">
    <property type="entry name" value="IG_LIKE"/>
    <property type="match status" value="2"/>
</dbReference>
<dbReference type="Pfam" id="PF07686">
    <property type="entry name" value="V-set"/>
    <property type="match status" value="1"/>
</dbReference>
<proteinExistence type="predicted"/>
<dbReference type="SMART" id="SM00408">
    <property type="entry name" value="IGc2"/>
    <property type="match status" value="2"/>
</dbReference>
<dbReference type="Gene3D" id="2.60.40.10">
    <property type="entry name" value="Immunoglobulins"/>
    <property type="match status" value="3"/>
</dbReference>
<dbReference type="Proteomes" id="UP001159405">
    <property type="component" value="Unassembled WGS sequence"/>
</dbReference>
<keyword evidence="3" id="KW-1015">Disulfide bond</keyword>